<feature type="transmembrane region" description="Helical" evidence="10">
    <location>
        <begin position="139"/>
        <end position="156"/>
    </location>
</feature>
<dbReference type="EMBL" id="CP003219">
    <property type="protein sequence ID" value="AEW95040.1"/>
    <property type="molecule type" value="Genomic_DNA"/>
</dbReference>
<sequence>MSSERSPGSERERRGRDGGGERRPAAFWRPVAQGLFDFSGYSVPELARPKNRILRHLPLIAAVLAGLSLVGGDTALMGARVALPVVVCALPAVAQSAAIPLALIRPPAAWWLSLAAMASYAGLSAALPGPELAGTPWPWPEPALLAHLIVTFLTAWRVRTAVFIAQWALSTAVGAVAWAFFAPPGIVPDLLPFAVVSAFGLSVLAGLRVRDEARRTLRKQQRLTEVERARRAMLEERTRIARELHDVVAHHMSVVAVQAEAAPYRVAEPPNELVESFAGIRENALAALTEMRHILGMLRDDTPDPDARYAPQPSLDNLDELLDNVRTAGLTVSAAVSGTPRTLPKRVELSAFRIVQEALSNALRHSPGSRVEVEVGYRPDAVELRVANSPATARVRRQPGSGHGVLGMRERATTLGGTLRAGRRDDGWYEVVACLPYAESERA</sequence>
<evidence type="ECO:0000256" key="4">
    <source>
        <dbReference type="ARBA" id="ARBA00022679"/>
    </source>
</evidence>
<evidence type="ECO:0000259" key="12">
    <source>
        <dbReference type="Pfam" id="PF07730"/>
    </source>
</evidence>
<evidence type="ECO:0000256" key="3">
    <source>
        <dbReference type="ARBA" id="ARBA00022553"/>
    </source>
</evidence>
<feature type="transmembrane region" description="Helical" evidence="10">
    <location>
        <begin position="190"/>
        <end position="209"/>
    </location>
</feature>
<dbReference type="CDD" id="cd16917">
    <property type="entry name" value="HATPase_UhpB-NarQ-NarX-like"/>
    <property type="match status" value="1"/>
</dbReference>
<dbReference type="InterPro" id="IPR036890">
    <property type="entry name" value="HATPase_C_sf"/>
</dbReference>
<feature type="region of interest" description="Disordered" evidence="9">
    <location>
        <begin position="1"/>
        <end position="24"/>
    </location>
</feature>
<keyword evidence="8" id="KW-0902">Two-component regulatory system</keyword>
<evidence type="ECO:0000313" key="14">
    <source>
        <dbReference type="Proteomes" id="UP000007842"/>
    </source>
</evidence>
<keyword evidence="14" id="KW-1185">Reference proteome</keyword>
<dbReference type="STRING" id="1003195.SCATT_26690"/>
<dbReference type="PANTHER" id="PTHR24421">
    <property type="entry name" value="NITRATE/NITRITE SENSOR PROTEIN NARX-RELATED"/>
    <property type="match status" value="1"/>
</dbReference>
<keyword evidence="6 13" id="KW-0418">Kinase</keyword>
<keyword evidence="10" id="KW-0812">Transmembrane</keyword>
<accession>F8K3C6</accession>
<proteinExistence type="predicted"/>
<keyword evidence="7" id="KW-0067">ATP-binding</keyword>
<gene>
    <name evidence="13" type="ordered locus">SCATT_26690</name>
</gene>
<dbReference type="SUPFAM" id="SSF55874">
    <property type="entry name" value="ATPase domain of HSP90 chaperone/DNA topoisomerase II/histidine kinase"/>
    <property type="match status" value="1"/>
</dbReference>
<evidence type="ECO:0000256" key="5">
    <source>
        <dbReference type="ARBA" id="ARBA00022741"/>
    </source>
</evidence>
<feature type="transmembrane region" description="Helical" evidence="10">
    <location>
        <begin position="57"/>
        <end position="76"/>
    </location>
</feature>
<keyword evidence="3" id="KW-0597">Phosphoprotein</keyword>
<feature type="domain" description="Signal transduction histidine kinase subgroup 3 dimerisation and phosphoacceptor" evidence="12">
    <location>
        <begin position="236"/>
        <end position="301"/>
    </location>
</feature>
<evidence type="ECO:0000256" key="10">
    <source>
        <dbReference type="SAM" id="Phobius"/>
    </source>
</evidence>
<dbReference type="KEGG" id="sct:SCAT_2685"/>
<dbReference type="Pfam" id="PF02518">
    <property type="entry name" value="HATPase_c"/>
    <property type="match status" value="1"/>
</dbReference>
<protein>
    <recommendedName>
        <fullName evidence="2">histidine kinase</fullName>
        <ecNumber evidence="2">2.7.13.3</ecNumber>
    </recommendedName>
</protein>
<dbReference type="GO" id="GO:0005524">
    <property type="term" value="F:ATP binding"/>
    <property type="evidence" value="ECO:0007669"/>
    <property type="project" value="UniProtKB-KW"/>
</dbReference>
<dbReference type="GO" id="GO:0000155">
    <property type="term" value="F:phosphorelay sensor kinase activity"/>
    <property type="evidence" value="ECO:0007669"/>
    <property type="project" value="InterPro"/>
</dbReference>
<evidence type="ECO:0000256" key="8">
    <source>
        <dbReference type="ARBA" id="ARBA00023012"/>
    </source>
</evidence>
<dbReference type="EC" id="2.7.13.3" evidence="2"/>
<dbReference type="GO" id="GO:0046983">
    <property type="term" value="F:protein dimerization activity"/>
    <property type="evidence" value="ECO:0007669"/>
    <property type="project" value="InterPro"/>
</dbReference>
<keyword evidence="4" id="KW-0808">Transferase</keyword>
<feature type="transmembrane region" description="Helical" evidence="10">
    <location>
        <begin position="163"/>
        <end position="184"/>
    </location>
</feature>
<evidence type="ECO:0000256" key="7">
    <source>
        <dbReference type="ARBA" id="ARBA00022840"/>
    </source>
</evidence>
<dbReference type="Proteomes" id="UP000007842">
    <property type="component" value="Chromosome"/>
</dbReference>
<accession>G8WZR4</accession>
<dbReference type="Gene3D" id="1.20.5.1930">
    <property type="match status" value="1"/>
</dbReference>
<keyword evidence="10" id="KW-0472">Membrane</keyword>
<dbReference type="Gene3D" id="3.30.565.10">
    <property type="entry name" value="Histidine kinase-like ATPase, C-terminal domain"/>
    <property type="match status" value="1"/>
</dbReference>
<dbReference type="InterPro" id="IPR003594">
    <property type="entry name" value="HATPase_dom"/>
</dbReference>
<feature type="transmembrane region" description="Helical" evidence="10">
    <location>
        <begin position="110"/>
        <end position="127"/>
    </location>
</feature>
<dbReference type="AlphaFoldDB" id="F8K3C6"/>
<dbReference type="eggNOG" id="COG4585">
    <property type="taxonomic scope" value="Bacteria"/>
</dbReference>
<evidence type="ECO:0000313" key="13">
    <source>
        <dbReference type="EMBL" id="AEW95040.1"/>
    </source>
</evidence>
<reference evidence="14" key="1">
    <citation type="submission" date="2011-12" db="EMBL/GenBank/DDBJ databases">
        <title>Complete genome sequence of Streptomyces cattleya strain DSM 46488.</title>
        <authorList>
            <person name="Ou H.-Y."/>
            <person name="Li P."/>
            <person name="Zhao C."/>
            <person name="O'Hagan D."/>
            <person name="Deng Z."/>
        </authorList>
    </citation>
    <scope>NUCLEOTIDE SEQUENCE [LARGE SCALE GENOMIC DNA]</scope>
    <source>
        <strain evidence="14">ATCC 35852 / DSM 46488 / JCM 4925 / NBRC 14057 / NRRL 8057</strain>
    </source>
</reference>
<evidence type="ECO:0000259" key="11">
    <source>
        <dbReference type="Pfam" id="PF02518"/>
    </source>
</evidence>
<keyword evidence="5" id="KW-0547">Nucleotide-binding</keyword>
<dbReference type="OrthoDB" id="227596at2"/>
<evidence type="ECO:0000256" key="6">
    <source>
        <dbReference type="ARBA" id="ARBA00022777"/>
    </source>
</evidence>
<dbReference type="PATRIC" id="fig|1003195.11.peg.4177"/>
<dbReference type="KEGG" id="scy:SCATT_26690"/>
<feature type="transmembrane region" description="Helical" evidence="10">
    <location>
        <begin position="82"/>
        <end position="103"/>
    </location>
</feature>
<feature type="domain" description="Histidine kinase/HSP90-like ATPase" evidence="11">
    <location>
        <begin position="349"/>
        <end position="437"/>
    </location>
</feature>
<dbReference type="Pfam" id="PF07730">
    <property type="entry name" value="HisKA_3"/>
    <property type="match status" value="1"/>
</dbReference>
<dbReference type="InterPro" id="IPR050482">
    <property type="entry name" value="Sensor_HK_TwoCompSys"/>
</dbReference>
<dbReference type="InterPro" id="IPR011712">
    <property type="entry name" value="Sig_transdc_His_kin_sub3_dim/P"/>
</dbReference>
<dbReference type="PANTHER" id="PTHR24421:SF10">
    <property type="entry name" value="NITRATE_NITRITE SENSOR PROTEIN NARQ"/>
    <property type="match status" value="1"/>
</dbReference>
<keyword evidence="10" id="KW-1133">Transmembrane helix</keyword>
<name>F8K3C6_STREN</name>
<comment type="catalytic activity">
    <reaction evidence="1">
        <text>ATP + protein L-histidine = ADP + protein N-phospho-L-histidine.</text>
        <dbReference type="EC" id="2.7.13.3"/>
    </reaction>
</comment>
<evidence type="ECO:0000256" key="1">
    <source>
        <dbReference type="ARBA" id="ARBA00000085"/>
    </source>
</evidence>
<feature type="compositionally biased region" description="Basic and acidic residues" evidence="9">
    <location>
        <begin position="7"/>
        <end position="24"/>
    </location>
</feature>
<evidence type="ECO:0000256" key="2">
    <source>
        <dbReference type="ARBA" id="ARBA00012438"/>
    </source>
</evidence>
<dbReference type="HOGENOM" id="CLU_000445_20_1_11"/>
<organism evidence="13 14">
    <name type="scientific">Streptantibioticus cattleyicolor (strain ATCC 35852 / DSM 46488 / JCM 4925 / NBRC 14057 / NRRL 8057)</name>
    <name type="common">Streptomyces cattleya</name>
    <dbReference type="NCBI Taxonomy" id="1003195"/>
    <lineage>
        <taxon>Bacteria</taxon>
        <taxon>Bacillati</taxon>
        <taxon>Actinomycetota</taxon>
        <taxon>Actinomycetes</taxon>
        <taxon>Kitasatosporales</taxon>
        <taxon>Streptomycetaceae</taxon>
        <taxon>Streptantibioticus</taxon>
    </lineage>
</organism>
<evidence type="ECO:0000256" key="9">
    <source>
        <dbReference type="SAM" id="MobiDB-lite"/>
    </source>
</evidence>
<dbReference type="GO" id="GO:0016020">
    <property type="term" value="C:membrane"/>
    <property type="evidence" value="ECO:0007669"/>
    <property type="project" value="InterPro"/>
</dbReference>